<name>A0A1M5P071_9BACI</name>
<accession>A0A1M5P071</accession>
<sequence length="175" mass="19754">MKKKVAPLIIIFALIVGLGFGFNFFSKNGDFILTSAISVDQSHFENGNKMYLGYTLKWEGIGSVILEKVEFIRDDRSIVAKVDDDFQIESYIAETNTIGSMDEESVRDQGLDEELSPLKGKKVDDNFRLVLGATFNGEDTKNDISMMRITYKKLGMTHYREVPMDSGIIMDEENS</sequence>
<keyword evidence="2" id="KW-1185">Reference proteome</keyword>
<organism evidence="1 2">
    <name type="scientific">Ornithinibacillus halophilus</name>
    <dbReference type="NCBI Taxonomy" id="930117"/>
    <lineage>
        <taxon>Bacteria</taxon>
        <taxon>Bacillati</taxon>
        <taxon>Bacillota</taxon>
        <taxon>Bacilli</taxon>
        <taxon>Bacillales</taxon>
        <taxon>Bacillaceae</taxon>
        <taxon>Ornithinibacillus</taxon>
    </lineage>
</organism>
<reference evidence="1 2" key="1">
    <citation type="submission" date="2016-11" db="EMBL/GenBank/DDBJ databases">
        <authorList>
            <person name="Jaros S."/>
            <person name="Januszkiewicz K."/>
            <person name="Wedrychowicz H."/>
        </authorList>
    </citation>
    <scope>NUCLEOTIDE SEQUENCE [LARGE SCALE GENOMIC DNA]</scope>
    <source>
        <strain evidence="1 2">IBRC-M 10683</strain>
    </source>
</reference>
<proteinExistence type="predicted"/>
<dbReference type="RefSeq" id="WP_072892160.1">
    <property type="nucleotide sequence ID" value="NZ_FQVW01000096.1"/>
</dbReference>
<dbReference type="AlphaFoldDB" id="A0A1M5P071"/>
<evidence type="ECO:0000313" key="2">
    <source>
        <dbReference type="Proteomes" id="UP000183988"/>
    </source>
</evidence>
<dbReference type="EMBL" id="FQVW01000096">
    <property type="protein sequence ID" value="SHG95148.1"/>
    <property type="molecule type" value="Genomic_DNA"/>
</dbReference>
<dbReference type="OrthoDB" id="2085682at2"/>
<protein>
    <submittedName>
        <fullName evidence="1">Uncharacterized protein</fullName>
    </submittedName>
</protein>
<dbReference type="Proteomes" id="UP000183988">
    <property type="component" value="Unassembled WGS sequence"/>
</dbReference>
<gene>
    <name evidence="1" type="ORF">SAMN05216225_10964</name>
</gene>
<dbReference type="STRING" id="930117.SAMN05216225_10964"/>
<evidence type="ECO:0000313" key="1">
    <source>
        <dbReference type="EMBL" id="SHG95148.1"/>
    </source>
</evidence>